<dbReference type="Gene3D" id="3.30.530.20">
    <property type="match status" value="1"/>
</dbReference>
<evidence type="ECO:0000256" key="1">
    <source>
        <dbReference type="ARBA" id="ARBA00006817"/>
    </source>
</evidence>
<evidence type="ECO:0000313" key="4">
    <source>
        <dbReference type="Proteomes" id="UP000218272"/>
    </source>
</evidence>
<dbReference type="EMBL" id="AP017661">
    <property type="protein sequence ID" value="BAV67025.1"/>
    <property type="molecule type" value="Genomic_DNA"/>
</dbReference>
<dbReference type="SUPFAM" id="SSF55961">
    <property type="entry name" value="Bet v1-like"/>
    <property type="match status" value="1"/>
</dbReference>
<geneLocation type="plasmid" evidence="4">
    <name>psclo_7 dna</name>
</geneLocation>
<comment type="similarity">
    <text evidence="1">Belongs to the AHA1 family.</text>
</comment>
<dbReference type="KEGG" id="sclo:SCLO_7000250"/>
<accession>A0A1E1F931</accession>
<dbReference type="OrthoDB" id="9786557at2"/>
<evidence type="ECO:0000259" key="2">
    <source>
        <dbReference type="Pfam" id="PF08327"/>
    </source>
</evidence>
<reference evidence="3 4" key="1">
    <citation type="submission" date="2016-10" db="EMBL/GenBank/DDBJ databases">
        <title>Complete Genome Sequence of the Nonylphenol-Degrading Bacterium Sphingobium cloacae JCM 10874T.</title>
        <authorList>
            <person name="Ootsuka M."/>
            <person name="Nishizawa T."/>
            <person name="Ohta H."/>
        </authorList>
    </citation>
    <scope>NUCLEOTIDE SEQUENCE [LARGE SCALE GENOMIC DNA]</scope>
    <source>
        <strain evidence="3 4">JCM 10874</strain>
        <plasmid evidence="4">psclo_7 dna</plasmid>
    </source>
</reference>
<dbReference type="Proteomes" id="UP000218272">
    <property type="component" value="Plasmid pSCLO_7"/>
</dbReference>
<proteinExistence type="inferred from homology"/>
<dbReference type="AlphaFoldDB" id="A0A1E1F931"/>
<keyword evidence="4" id="KW-1185">Reference proteome</keyword>
<dbReference type="InterPro" id="IPR013538">
    <property type="entry name" value="ASHA1/2-like_C"/>
</dbReference>
<protein>
    <recommendedName>
        <fullName evidence="2">Activator of Hsp90 ATPase homologue 1/2-like C-terminal domain-containing protein</fullName>
    </recommendedName>
</protein>
<evidence type="ECO:0000313" key="3">
    <source>
        <dbReference type="EMBL" id="BAV67025.1"/>
    </source>
</evidence>
<gene>
    <name evidence="3" type="ORF">SCLO_7000250</name>
</gene>
<dbReference type="InterPro" id="IPR023393">
    <property type="entry name" value="START-like_dom_sf"/>
</dbReference>
<keyword evidence="3" id="KW-0614">Plasmid</keyword>
<sequence>MTDDPVSALGANRRTDRASRFIRATPKRVYQALTDPGQFAHWIAPEGARATIDRFEPEPDGALQITLTFDPRSGSAKTTANTDVVKGRFLTLDRGRCVKQAFEFESTDPAFAGTMTMTWRLALALGGTTVEVTAEDVPPGISAADHHAGMASSLANLAALFEQDDAA</sequence>
<organism evidence="3 4">
    <name type="scientific">Sphingobium cloacae</name>
    <dbReference type="NCBI Taxonomy" id="120107"/>
    <lineage>
        <taxon>Bacteria</taxon>
        <taxon>Pseudomonadati</taxon>
        <taxon>Pseudomonadota</taxon>
        <taxon>Alphaproteobacteria</taxon>
        <taxon>Sphingomonadales</taxon>
        <taxon>Sphingomonadaceae</taxon>
        <taxon>Sphingobium</taxon>
    </lineage>
</organism>
<name>A0A1E1F931_9SPHN</name>
<dbReference type="Pfam" id="PF08327">
    <property type="entry name" value="AHSA1"/>
    <property type="match status" value="1"/>
</dbReference>
<feature type="domain" description="Activator of Hsp90 ATPase homologue 1/2-like C-terminal" evidence="2">
    <location>
        <begin position="24"/>
        <end position="162"/>
    </location>
</feature>
<dbReference type="RefSeq" id="WP_066522197.1">
    <property type="nucleotide sequence ID" value="NZ_AP017661.1"/>
</dbReference>